<keyword evidence="1" id="KW-0175">Coiled coil</keyword>
<evidence type="ECO:0000256" key="1">
    <source>
        <dbReference type="SAM" id="Coils"/>
    </source>
</evidence>
<comment type="caution">
    <text evidence="2">The sequence shown here is derived from an EMBL/GenBank/DDBJ whole genome shotgun (WGS) entry which is preliminary data.</text>
</comment>
<sequence length="294" mass="34377">MYNAKEKRAQVYCMKKNLKFETFSQWINSLKNQEFFKRHKSAIATIFLESNLSSSPISFILYKSNYKLYWKNSNLVYISDILQIVQEKVKPGGKFAGILIKEINNELEFYFPTTEQLSTKILKIFCKSGFQRFENVTKIRSNQLVSNNKDHMPIALMENIGLPNELYRRIDCILVVKENKKNAHVTKPSSSNNLSSTKISEEIKSLQEELEICEEIEKTLLELCDGDKVSEEVSFCEDTNSLQEIEIHKEIEKTLLELENIDFTCFDDETDVRYYYDLNNRKITHKSLYIGCFA</sequence>
<evidence type="ECO:0000313" key="3">
    <source>
        <dbReference type="Proteomes" id="UP000266861"/>
    </source>
</evidence>
<reference evidence="2 3" key="1">
    <citation type="submission" date="2018-08" db="EMBL/GenBank/DDBJ databases">
        <title>Genome and evolution of the arbuscular mycorrhizal fungus Diversispora epigaea (formerly Glomus versiforme) and its bacterial endosymbionts.</title>
        <authorList>
            <person name="Sun X."/>
            <person name="Fei Z."/>
            <person name="Harrison M."/>
        </authorList>
    </citation>
    <scope>NUCLEOTIDE SEQUENCE [LARGE SCALE GENOMIC DNA]</scope>
    <source>
        <strain evidence="2 3">IT104</strain>
    </source>
</reference>
<feature type="coiled-coil region" evidence="1">
    <location>
        <begin position="196"/>
        <end position="223"/>
    </location>
</feature>
<name>A0A397IRQ1_9GLOM</name>
<evidence type="ECO:0000313" key="2">
    <source>
        <dbReference type="EMBL" id="RHZ77617.1"/>
    </source>
</evidence>
<organism evidence="2 3">
    <name type="scientific">Diversispora epigaea</name>
    <dbReference type="NCBI Taxonomy" id="1348612"/>
    <lineage>
        <taxon>Eukaryota</taxon>
        <taxon>Fungi</taxon>
        <taxon>Fungi incertae sedis</taxon>
        <taxon>Mucoromycota</taxon>
        <taxon>Glomeromycotina</taxon>
        <taxon>Glomeromycetes</taxon>
        <taxon>Diversisporales</taxon>
        <taxon>Diversisporaceae</taxon>
        <taxon>Diversispora</taxon>
    </lineage>
</organism>
<proteinExistence type="predicted"/>
<gene>
    <name evidence="2" type="ORF">Glove_174g111</name>
</gene>
<dbReference type="AlphaFoldDB" id="A0A397IRQ1"/>
<dbReference type="Proteomes" id="UP000266861">
    <property type="component" value="Unassembled WGS sequence"/>
</dbReference>
<dbReference type="OrthoDB" id="10604705at2759"/>
<protein>
    <submittedName>
        <fullName evidence="2">Uncharacterized protein</fullName>
    </submittedName>
</protein>
<keyword evidence="3" id="KW-1185">Reference proteome</keyword>
<dbReference type="EMBL" id="PQFF01000164">
    <property type="protein sequence ID" value="RHZ77617.1"/>
    <property type="molecule type" value="Genomic_DNA"/>
</dbReference>
<accession>A0A397IRQ1</accession>